<gene>
    <name evidence="2" type="ORF">F0L68_38770</name>
</gene>
<dbReference type="Proteomes" id="UP000323454">
    <property type="component" value="Unassembled WGS sequence"/>
</dbReference>
<organism evidence="2 3">
    <name type="scientific">Solihabitans fulvus</name>
    <dbReference type="NCBI Taxonomy" id="1892852"/>
    <lineage>
        <taxon>Bacteria</taxon>
        <taxon>Bacillati</taxon>
        <taxon>Actinomycetota</taxon>
        <taxon>Actinomycetes</taxon>
        <taxon>Pseudonocardiales</taxon>
        <taxon>Pseudonocardiaceae</taxon>
        <taxon>Solihabitans</taxon>
    </lineage>
</organism>
<dbReference type="EMBL" id="VUOB01000092">
    <property type="protein sequence ID" value="KAA2250704.1"/>
    <property type="molecule type" value="Genomic_DNA"/>
</dbReference>
<evidence type="ECO:0000313" key="3">
    <source>
        <dbReference type="Proteomes" id="UP000323454"/>
    </source>
</evidence>
<dbReference type="InterPro" id="IPR012340">
    <property type="entry name" value="NA-bd_OB-fold"/>
</dbReference>
<dbReference type="AlphaFoldDB" id="A0A5B2WI98"/>
<dbReference type="PROSITE" id="PS50126">
    <property type="entry name" value="S1"/>
    <property type="match status" value="1"/>
</dbReference>
<proteinExistence type="predicted"/>
<reference evidence="2 3" key="2">
    <citation type="submission" date="2019-09" db="EMBL/GenBank/DDBJ databases">
        <authorList>
            <person name="Jin C."/>
        </authorList>
    </citation>
    <scope>NUCLEOTIDE SEQUENCE [LARGE SCALE GENOMIC DNA]</scope>
    <source>
        <strain evidence="2 3">AN110305</strain>
    </source>
</reference>
<sequence length="92" mass="10104">MDEAFKKGLIVNGVVVEHRNHGLLVRFSSGEFGVVDEMYVSDVSMAPTDWPPIGQTITVVSLGRTSGTRYRPSHLRLSARQSDIDITRGCEG</sequence>
<dbReference type="OrthoDB" id="5192184at2"/>
<name>A0A5B2WI98_9PSEU</name>
<feature type="domain" description="S1 motif" evidence="1">
    <location>
        <begin position="8"/>
        <end position="80"/>
    </location>
</feature>
<keyword evidence="3" id="KW-1185">Reference proteome</keyword>
<reference evidence="2 3" key="1">
    <citation type="submission" date="2019-09" db="EMBL/GenBank/DDBJ databases">
        <title>Goodfellowia gen. nov., a new genus of the Pseudonocardineae related to Actinoalloteichus, containing Goodfellowia coeruleoviolacea gen. nov., comb. nov. gen. nov., comb. nov.</title>
        <authorList>
            <person name="Labeda D."/>
        </authorList>
    </citation>
    <scope>NUCLEOTIDE SEQUENCE [LARGE SCALE GENOMIC DNA]</scope>
    <source>
        <strain evidence="2 3">AN110305</strain>
    </source>
</reference>
<accession>A0A5B2WI98</accession>
<dbReference type="Gene3D" id="2.40.50.140">
    <property type="entry name" value="Nucleic acid-binding proteins"/>
    <property type="match status" value="1"/>
</dbReference>
<dbReference type="RefSeq" id="WP_149854914.1">
    <property type="nucleotide sequence ID" value="NZ_VUOB01000092.1"/>
</dbReference>
<dbReference type="GO" id="GO:0003676">
    <property type="term" value="F:nucleic acid binding"/>
    <property type="evidence" value="ECO:0007669"/>
    <property type="project" value="InterPro"/>
</dbReference>
<dbReference type="SUPFAM" id="SSF50249">
    <property type="entry name" value="Nucleic acid-binding proteins"/>
    <property type="match status" value="1"/>
</dbReference>
<evidence type="ECO:0000313" key="2">
    <source>
        <dbReference type="EMBL" id="KAA2250704.1"/>
    </source>
</evidence>
<evidence type="ECO:0000259" key="1">
    <source>
        <dbReference type="PROSITE" id="PS50126"/>
    </source>
</evidence>
<dbReference type="InterPro" id="IPR003029">
    <property type="entry name" value="S1_domain"/>
</dbReference>
<comment type="caution">
    <text evidence="2">The sequence shown here is derived from an EMBL/GenBank/DDBJ whole genome shotgun (WGS) entry which is preliminary data.</text>
</comment>
<protein>
    <recommendedName>
        <fullName evidence="1">S1 motif domain-containing protein</fullName>
    </recommendedName>
</protein>